<gene>
    <name evidence="3" type="primary">mfsd5</name>
    <name evidence="3" type="ORF">SNAT2548_LOCUS2466</name>
</gene>
<keyword evidence="2" id="KW-1133">Transmembrane helix</keyword>
<feature type="transmembrane region" description="Helical" evidence="2">
    <location>
        <begin position="1012"/>
        <end position="1038"/>
    </location>
</feature>
<keyword evidence="2" id="KW-0472">Membrane</keyword>
<reference evidence="3" key="1">
    <citation type="submission" date="2021-02" db="EMBL/GenBank/DDBJ databases">
        <authorList>
            <person name="Dougan E. K."/>
            <person name="Rhodes N."/>
            <person name="Thang M."/>
            <person name="Chan C."/>
        </authorList>
    </citation>
    <scope>NUCLEOTIDE SEQUENCE</scope>
</reference>
<sequence>MVLEYPIHLGLAYLLLGGYLASRIFWALHLPAAVGIIASGFLFSHFIQFDILQGRDHLQALSFFLVLLTAGFELQITDLRPETFVFAFLPVTLELIGIAACAQLILHFSLVEGLVLGATLACLGDGLVIPKMIEIKSREEFENSPMPRLVFTAAPLEASYVLTIYGVLEGLATAEHQEASGIWSIVFANLLRIAATLLCGSMLGYGAGVFISKGRGNESWFAGTWLQPICETWLPHLAPVKLFRQSDVEAYLMILSVALLGFGIGSMSVASLAPILGHLLPSAFAEGELFQPELLVIVTGASFAYACETYASETGQEADVLNSVLTIVAGVWIFGQLVLFSMLGSRIDVTVFQQIFKTLPLMVVGQAFRFAGVQLSTVLVVKLGWRTCMFGNDACKTSFEASRWPDAMFCFLSTMPRATIQGALGPVPLVKHFFPLQPAARGKEVRLFIAAAARLYVLVFAVAGSILLDKYGPRFLVEAEDISKTSRCLKCRGEEVTKARVSMFGGLPPEVLSQLEAADEGHGEQSFSDQVLQEAPHDDDATLDGPRGAGCAGDGPQGQDKQDEQDAEEFEEVVVKDTPAHNPAVNRTLQRLSDTSLDQGSSDQPSPQRQQRRARTAAMAMLPKDHATIMNWADSVTEARRRTVADSTASQPSSDQRWSNAARFARPAADSRASQNSLPRRGVLFSLEPPRPKEEEVEVHDTGAGPVGRVLPGRGSSDYRPLARDEVVNKGTSHGATSHGVMPSLRQITLHGSPLAEGSLHMVLVYPIHLGLAYLLLGGYLTSRIFWALHLPAAVGIIASGFVFSHFIQFDILQGRDHLQALSFFLVLLTAGFELQITDLRPETFVFAFLPVTLELIGIAACAQLILHFSLVEGLVLGATLACLGDGLVIPKMIEIKSREEFENSPMPRLVFTAAPLEASYVLTIYGVLEGLATAEHQEASGIWSIVFANLLRIAATLLCGSMLGYGAGVFISKGRGNESWFAGTWLQPICETWLPHLAPVKLFRQSDVEAYLMILSVALLGFGIGSMSVASLAPILGNLLPSAFAEGELFQPELLVIVIGASFAYACETYASETGQEADVLNSVLTIVAGVWIFGQLVLFSMLGSRIDVSVFLQIFKTLPLMVVGQAFRFAGVQLSTVLVVKLGWRTCLFGNDACKTSFEASRWPDAMFCFLSTMPRATIQGALGPVPLVKHFFPLQPAARGKEVRLFIAAAARLYVLVFAVAGSILLDKYGPRFLLEAEDISKTSRCLKCRGEEVTKARVSMFGGLLAKKGIVGTWMLGRPLWLFFDEVLQERPASTADAAQNDDATLDGPEGSGCTEDEPEGQDKEDEQDAEELEEVVVKDTPAYSPAANRTLQSLPDTSLDEASSSDQASPKRQQRRARTAAMAMLPKDHATIMNWADSVTEARRRTVADSNASQPSSDQRWSNVRFARPAADSRASQNSLPRRGVLFSLEPPRPKEEEVEVHDTGAGADVHSELHPALLGGSVGRVLPGRGPPDYVPLANEAIGAWNALPSKSSEWPNGFAKFMATYLSAWTLCVAADWLQGPYVYALYEAYGFSPHEIAQLFVAGFASALICSCPGPRAMDYGV</sequence>
<feature type="transmembrane region" description="Helical" evidence="2">
    <location>
        <begin position="758"/>
        <end position="778"/>
    </location>
</feature>
<proteinExistence type="predicted"/>
<feature type="compositionally biased region" description="Low complexity" evidence="1">
    <location>
        <begin position="596"/>
        <end position="609"/>
    </location>
</feature>
<feature type="transmembrane region" description="Helical" evidence="2">
    <location>
        <begin position="359"/>
        <end position="381"/>
    </location>
</feature>
<feature type="region of interest" description="Disordered" evidence="1">
    <location>
        <begin position="643"/>
        <end position="679"/>
    </location>
</feature>
<feature type="transmembrane region" description="Helical" evidence="2">
    <location>
        <begin position="447"/>
        <end position="468"/>
    </location>
</feature>
<feature type="compositionally biased region" description="Acidic residues" evidence="1">
    <location>
        <begin position="563"/>
        <end position="572"/>
    </location>
</feature>
<evidence type="ECO:0000256" key="1">
    <source>
        <dbReference type="SAM" id="MobiDB-lite"/>
    </source>
</evidence>
<evidence type="ECO:0000256" key="2">
    <source>
        <dbReference type="SAM" id="Phobius"/>
    </source>
</evidence>
<feature type="transmembrane region" description="Helical" evidence="2">
    <location>
        <begin position="1081"/>
        <end position="1100"/>
    </location>
</feature>
<feature type="transmembrane region" description="Helical" evidence="2">
    <location>
        <begin position="785"/>
        <end position="807"/>
    </location>
</feature>
<dbReference type="PANTHER" id="PTHR31102">
    <property type="match status" value="1"/>
</dbReference>
<feature type="compositionally biased region" description="Gly residues" evidence="1">
    <location>
        <begin position="547"/>
        <end position="556"/>
    </location>
</feature>
<evidence type="ECO:0000313" key="4">
    <source>
        <dbReference type="Proteomes" id="UP000604046"/>
    </source>
</evidence>
<feature type="compositionally biased region" description="Acidic residues" evidence="1">
    <location>
        <begin position="1319"/>
        <end position="1339"/>
    </location>
</feature>
<feature type="transmembrane region" description="Helical" evidence="2">
    <location>
        <begin position="1120"/>
        <end position="1142"/>
    </location>
</feature>
<dbReference type="PANTHER" id="PTHR31102:SF1">
    <property type="entry name" value="CATION_H+ EXCHANGER DOMAIN-CONTAINING PROTEIN"/>
    <property type="match status" value="1"/>
</dbReference>
<dbReference type="OrthoDB" id="423807at2759"/>
<keyword evidence="4" id="KW-1185">Reference proteome</keyword>
<feature type="transmembrane region" description="Helical" evidence="2">
    <location>
        <begin position="819"/>
        <end position="837"/>
    </location>
</feature>
<feature type="compositionally biased region" description="Polar residues" evidence="1">
    <location>
        <begin position="585"/>
        <end position="595"/>
    </location>
</feature>
<feature type="transmembrane region" description="Helical" evidence="2">
    <location>
        <begin position="83"/>
        <end position="105"/>
    </location>
</feature>
<dbReference type="EMBL" id="CAJNDS010000147">
    <property type="protein sequence ID" value="CAE6970305.1"/>
    <property type="molecule type" value="Genomic_DNA"/>
</dbReference>
<accession>A0A812I2X0</accession>
<dbReference type="GO" id="GO:0015098">
    <property type="term" value="F:molybdate ion transmembrane transporter activity"/>
    <property type="evidence" value="ECO:0007669"/>
    <property type="project" value="InterPro"/>
</dbReference>
<feature type="compositionally biased region" description="Polar residues" evidence="1">
    <location>
        <begin position="645"/>
        <end position="659"/>
    </location>
</feature>
<feature type="compositionally biased region" description="Polar residues" evidence="1">
    <location>
        <begin position="1352"/>
        <end position="1376"/>
    </location>
</feature>
<feature type="transmembrane region" description="Helical" evidence="2">
    <location>
        <begin position="251"/>
        <end position="277"/>
    </location>
</feature>
<feature type="transmembrane region" description="Helical" evidence="2">
    <location>
        <begin position="1050"/>
        <end position="1069"/>
    </location>
</feature>
<feature type="region of interest" description="Disordered" evidence="1">
    <location>
        <begin position="692"/>
        <end position="715"/>
    </location>
</feature>
<dbReference type="InterPro" id="IPR008509">
    <property type="entry name" value="MOT2/MFSD5"/>
</dbReference>
<feature type="transmembrane region" description="Helical" evidence="2">
    <location>
        <begin position="844"/>
        <end position="866"/>
    </location>
</feature>
<feature type="transmembrane region" description="Helical" evidence="2">
    <location>
        <begin position="33"/>
        <end position="52"/>
    </location>
</feature>
<comment type="caution">
    <text evidence="3">The sequence shown here is derived from an EMBL/GenBank/DDBJ whole genome shotgun (WGS) entry which is preliminary data.</text>
</comment>
<evidence type="ECO:0000313" key="3">
    <source>
        <dbReference type="EMBL" id="CAE6970305.1"/>
    </source>
</evidence>
<protein>
    <submittedName>
        <fullName evidence="3">Mfsd5 protein</fullName>
    </submittedName>
</protein>
<dbReference type="Pfam" id="PF05631">
    <property type="entry name" value="MFS_5"/>
    <property type="match status" value="1"/>
</dbReference>
<dbReference type="InterPro" id="IPR051843">
    <property type="entry name" value="CPA1_transporter"/>
</dbReference>
<feature type="transmembrane region" description="Helical" evidence="2">
    <location>
        <begin position="289"/>
        <end position="308"/>
    </location>
</feature>
<name>A0A812I2X0_9DINO</name>
<dbReference type="Proteomes" id="UP000604046">
    <property type="component" value="Unassembled WGS sequence"/>
</dbReference>
<dbReference type="GO" id="GO:0016020">
    <property type="term" value="C:membrane"/>
    <property type="evidence" value="ECO:0007669"/>
    <property type="project" value="InterPro"/>
</dbReference>
<feature type="transmembrane region" description="Helical" evidence="2">
    <location>
        <begin position="320"/>
        <end position="339"/>
    </location>
</feature>
<feature type="region of interest" description="Disordered" evidence="1">
    <location>
        <begin position="518"/>
        <end position="615"/>
    </location>
</feature>
<feature type="transmembrane region" description="Helical" evidence="2">
    <location>
        <begin position="180"/>
        <end position="205"/>
    </location>
</feature>
<feature type="transmembrane region" description="Helical" evidence="2">
    <location>
        <begin position="1208"/>
        <end position="1229"/>
    </location>
</feature>
<feature type="region of interest" description="Disordered" evidence="1">
    <location>
        <begin position="1298"/>
        <end position="1385"/>
    </location>
</feature>
<organism evidence="3 4">
    <name type="scientific">Symbiodinium natans</name>
    <dbReference type="NCBI Taxonomy" id="878477"/>
    <lineage>
        <taxon>Eukaryota</taxon>
        <taxon>Sar</taxon>
        <taxon>Alveolata</taxon>
        <taxon>Dinophyceae</taxon>
        <taxon>Suessiales</taxon>
        <taxon>Symbiodiniaceae</taxon>
        <taxon>Symbiodinium</taxon>
    </lineage>
</organism>
<keyword evidence="2" id="KW-0812">Transmembrane</keyword>
<feature type="transmembrane region" description="Helical" evidence="2">
    <location>
        <begin position="941"/>
        <end position="966"/>
    </location>
</feature>